<keyword evidence="3" id="KW-1185">Reference proteome</keyword>
<proteinExistence type="predicted"/>
<accession>A0AAE0ZXE2</accession>
<feature type="compositionally biased region" description="Basic residues" evidence="1">
    <location>
        <begin position="92"/>
        <end position="101"/>
    </location>
</feature>
<gene>
    <name evidence="2" type="ORF">RRG08_008910</name>
</gene>
<dbReference type="Proteomes" id="UP001283361">
    <property type="component" value="Unassembled WGS sequence"/>
</dbReference>
<organism evidence="2 3">
    <name type="scientific">Elysia crispata</name>
    <name type="common">lettuce slug</name>
    <dbReference type="NCBI Taxonomy" id="231223"/>
    <lineage>
        <taxon>Eukaryota</taxon>
        <taxon>Metazoa</taxon>
        <taxon>Spiralia</taxon>
        <taxon>Lophotrochozoa</taxon>
        <taxon>Mollusca</taxon>
        <taxon>Gastropoda</taxon>
        <taxon>Heterobranchia</taxon>
        <taxon>Euthyneura</taxon>
        <taxon>Panpulmonata</taxon>
        <taxon>Sacoglossa</taxon>
        <taxon>Placobranchoidea</taxon>
        <taxon>Plakobranchidae</taxon>
        <taxon>Elysia</taxon>
    </lineage>
</organism>
<evidence type="ECO:0000256" key="1">
    <source>
        <dbReference type="SAM" id="MobiDB-lite"/>
    </source>
</evidence>
<sequence>MVSFEFPAPWTIEVLGLHVCVHSTLCGLSSPRSLEVTAEETVKLQRDCCETQSLIGVAEPRLAQPSLQLPPAKLRGQQRGSGRPHMTPSWGHSRKFQHNKP</sequence>
<feature type="region of interest" description="Disordered" evidence="1">
    <location>
        <begin position="66"/>
        <end position="101"/>
    </location>
</feature>
<name>A0AAE0ZXE2_9GAST</name>
<comment type="caution">
    <text evidence="2">The sequence shown here is derived from an EMBL/GenBank/DDBJ whole genome shotgun (WGS) entry which is preliminary data.</text>
</comment>
<dbReference type="EMBL" id="JAWDGP010003139">
    <property type="protein sequence ID" value="KAK3777063.1"/>
    <property type="molecule type" value="Genomic_DNA"/>
</dbReference>
<protein>
    <submittedName>
        <fullName evidence="2">Uncharacterized protein</fullName>
    </submittedName>
</protein>
<dbReference type="AlphaFoldDB" id="A0AAE0ZXE2"/>
<evidence type="ECO:0000313" key="3">
    <source>
        <dbReference type="Proteomes" id="UP001283361"/>
    </source>
</evidence>
<evidence type="ECO:0000313" key="2">
    <source>
        <dbReference type="EMBL" id="KAK3777063.1"/>
    </source>
</evidence>
<reference evidence="2" key="1">
    <citation type="journal article" date="2023" name="G3 (Bethesda)">
        <title>A reference genome for the long-term kleptoplast-retaining sea slug Elysia crispata morphotype clarki.</title>
        <authorList>
            <person name="Eastman K.E."/>
            <person name="Pendleton A.L."/>
            <person name="Shaikh M.A."/>
            <person name="Suttiyut T."/>
            <person name="Ogas R."/>
            <person name="Tomko P."/>
            <person name="Gavelis G."/>
            <person name="Widhalm J.R."/>
            <person name="Wisecaver J.H."/>
        </authorList>
    </citation>
    <scope>NUCLEOTIDE SEQUENCE</scope>
    <source>
        <strain evidence="2">ECLA1</strain>
    </source>
</reference>